<keyword evidence="5" id="KW-0631">Potassium channel</keyword>
<evidence type="ECO:0000256" key="7">
    <source>
        <dbReference type="ARBA" id="ARBA00022958"/>
    </source>
</evidence>
<comment type="caution">
    <text evidence="14">The sequence shown here is derived from an EMBL/GenBank/DDBJ whole genome shotgun (WGS) entry which is preliminary data.</text>
</comment>
<dbReference type="GO" id="GO:0005249">
    <property type="term" value="F:voltage-gated potassium channel activity"/>
    <property type="evidence" value="ECO:0007669"/>
    <property type="project" value="InterPro"/>
</dbReference>
<keyword evidence="8 12" id="KW-1133">Transmembrane helix</keyword>
<keyword evidence="2" id="KW-0813">Transport</keyword>
<keyword evidence="4 12" id="KW-0812">Transmembrane</keyword>
<evidence type="ECO:0000256" key="3">
    <source>
        <dbReference type="ARBA" id="ARBA00022538"/>
    </source>
</evidence>
<evidence type="ECO:0000256" key="11">
    <source>
        <dbReference type="ARBA" id="ARBA00023303"/>
    </source>
</evidence>
<gene>
    <name evidence="14" type="ORF">C447_02417</name>
</gene>
<feature type="transmembrane region" description="Helical" evidence="12">
    <location>
        <begin position="227"/>
        <end position="251"/>
    </location>
</feature>
<keyword evidence="7" id="KW-0630">Potassium</keyword>
<keyword evidence="11 14" id="KW-0407">Ion channel</keyword>
<organism evidence="14 15">
    <name type="scientific">Halococcus hamelinensis 100A6</name>
    <dbReference type="NCBI Taxonomy" id="1132509"/>
    <lineage>
        <taxon>Archaea</taxon>
        <taxon>Methanobacteriati</taxon>
        <taxon>Methanobacteriota</taxon>
        <taxon>Stenosarchaea group</taxon>
        <taxon>Halobacteria</taxon>
        <taxon>Halobacteriales</taxon>
        <taxon>Halococcaceae</taxon>
        <taxon>Halococcus</taxon>
    </lineage>
</organism>
<keyword evidence="10 12" id="KW-0472">Membrane</keyword>
<dbReference type="InterPro" id="IPR028325">
    <property type="entry name" value="VG_K_chnl"/>
</dbReference>
<evidence type="ECO:0000256" key="9">
    <source>
        <dbReference type="ARBA" id="ARBA00023065"/>
    </source>
</evidence>
<dbReference type="RefSeq" id="WP_007690521.1">
    <property type="nucleotide sequence ID" value="NZ_AJRK01000090.1"/>
</dbReference>
<evidence type="ECO:0000259" key="13">
    <source>
        <dbReference type="Pfam" id="PF00520"/>
    </source>
</evidence>
<keyword evidence="6" id="KW-0851">Voltage-gated channel</keyword>
<evidence type="ECO:0000256" key="4">
    <source>
        <dbReference type="ARBA" id="ARBA00022692"/>
    </source>
</evidence>
<feature type="transmembrane region" description="Helical" evidence="12">
    <location>
        <begin position="165"/>
        <end position="186"/>
    </location>
</feature>
<dbReference type="PRINTS" id="PR00169">
    <property type="entry name" value="KCHANNEL"/>
</dbReference>
<dbReference type="InterPro" id="IPR005821">
    <property type="entry name" value="Ion_trans_dom"/>
</dbReference>
<evidence type="ECO:0000256" key="10">
    <source>
        <dbReference type="ARBA" id="ARBA00023136"/>
    </source>
</evidence>
<dbReference type="PATRIC" id="fig|1132509.6.peg.569"/>
<accession>M0QTA6</accession>
<dbReference type="Gene3D" id="1.10.287.70">
    <property type="match status" value="1"/>
</dbReference>
<name>M0QTA6_9EURY</name>
<dbReference type="PANTHER" id="PTHR11537">
    <property type="entry name" value="VOLTAGE-GATED POTASSIUM CHANNEL"/>
    <property type="match status" value="1"/>
</dbReference>
<dbReference type="PANTHER" id="PTHR11537:SF254">
    <property type="entry name" value="POTASSIUM VOLTAGE-GATED CHANNEL PROTEIN SHAB"/>
    <property type="match status" value="1"/>
</dbReference>
<comment type="subcellular location">
    <subcellularLocation>
        <location evidence="1">Membrane</location>
        <topology evidence="1">Multi-pass membrane protein</topology>
    </subcellularLocation>
</comment>
<evidence type="ECO:0000256" key="6">
    <source>
        <dbReference type="ARBA" id="ARBA00022882"/>
    </source>
</evidence>
<dbReference type="GO" id="GO:0001508">
    <property type="term" value="P:action potential"/>
    <property type="evidence" value="ECO:0007669"/>
    <property type="project" value="TreeGrafter"/>
</dbReference>
<proteinExistence type="predicted"/>
<dbReference type="EMBL" id="AOMB01000006">
    <property type="protein sequence ID" value="EMA41262.1"/>
    <property type="molecule type" value="Genomic_DNA"/>
</dbReference>
<feature type="domain" description="Ion transport" evidence="13">
    <location>
        <begin position="31"/>
        <end position="250"/>
    </location>
</feature>
<evidence type="ECO:0000256" key="8">
    <source>
        <dbReference type="ARBA" id="ARBA00022989"/>
    </source>
</evidence>
<feature type="transmembrane region" description="Helical" evidence="12">
    <location>
        <begin position="110"/>
        <end position="130"/>
    </location>
</feature>
<dbReference type="Proteomes" id="UP000011566">
    <property type="component" value="Unassembled WGS sequence"/>
</dbReference>
<dbReference type="GO" id="GO:0008076">
    <property type="term" value="C:voltage-gated potassium channel complex"/>
    <property type="evidence" value="ECO:0007669"/>
    <property type="project" value="InterPro"/>
</dbReference>
<reference evidence="14 15" key="1">
    <citation type="journal article" date="2014" name="PLoS Genet.">
        <title>Phylogenetically driven sequencing of extremely halophilic archaea reveals strategies for static and dynamic osmo-response.</title>
        <authorList>
            <person name="Becker E.A."/>
            <person name="Seitzer P.M."/>
            <person name="Tritt A."/>
            <person name="Larsen D."/>
            <person name="Krusor M."/>
            <person name="Yao A.I."/>
            <person name="Wu D."/>
            <person name="Madern D."/>
            <person name="Eisen J.A."/>
            <person name="Darling A.E."/>
            <person name="Facciotti M.T."/>
        </authorList>
    </citation>
    <scope>NUCLEOTIDE SEQUENCE [LARGE SCALE GENOMIC DNA]</scope>
    <source>
        <strain evidence="14 15">100A6</strain>
    </source>
</reference>
<dbReference type="SUPFAM" id="SSF81324">
    <property type="entry name" value="Voltage-gated potassium channels"/>
    <property type="match status" value="1"/>
</dbReference>
<evidence type="ECO:0000256" key="5">
    <source>
        <dbReference type="ARBA" id="ARBA00022826"/>
    </source>
</evidence>
<evidence type="ECO:0000313" key="15">
    <source>
        <dbReference type="Proteomes" id="UP000011566"/>
    </source>
</evidence>
<keyword evidence="3" id="KW-0633">Potassium transport</keyword>
<evidence type="ECO:0000256" key="12">
    <source>
        <dbReference type="SAM" id="Phobius"/>
    </source>
</evidence>
<evidence type="ECO:0000256" key="2">
    <source>
        <dbReference type="ARBA" id="ARBA00022448"/>
    </source>
</evidence>
<sequence length="268" mass="29207">MVRLDTRYRAARRTTYRLLTVGKGGRVAGAVDCCIAGLIVANVVAVALGTVDPVFDRYRAILYRFNAISVGVFTVEYLLRVWSATAADGYDHPLFGRLRFVARPECLVDLLAIAPFYVGIALFGGDGRLLRGFRLIRFFRLAKLVRYTDSVARFERVLRRKTDDLVVALGGTTLLVVCSSSLLYFVEHEAQPEAFSSIPAALWWGVVTLTTVGYGDVYPVTPLGKLLGGAVAVLGTGLVALPASILASGFIHDDTEPSRCPHCGEEFE</sequence>
<keyword evidence="15" id="KW-1185">Reference proteome</keyword>
<feature type="transmembrane region" description="Helical" evidence="12">
    <location>
        <begin position="198"/>
        <end position="215"/>
    </location>
</feature>
<dbReference type="Pfam" id="PF00520">
    <property type="entry name" value="Ion_trans"/>
    <property type="match status" value="1"/>
</dbReference>
<evidence type="ECO:0000256" key="1">
    <source>
        <dbReference type="ARBA" id="ARBA00004141"/>
    </source>
</evidence>
<keyword evidence="9" id="KW-0406">Ion transport</keyword>
<dbReference type="InterPro" id="IPR027359">
    <property type="entry name" value="Volt_channel_dom_sf"/>
</dbReference>
<feature type="transmembrane region" description="Helical" evidence="12">
    <location>
        <begin position="27"/>
        <end position="49"/>
    </location>
</feature>
<evidence type="ECO:0000313" key="14">
    <source>
        <dbReference type="EMBL" id="EMA41262.1"/>
    </source>
</evidence>
<feature type="transmembrane region" description="Helical" evidence="12">
    <location>
        <begin position="61"/>
        <end position="79"/>
    </location>
</feature>
<protein>
    <submittedName>
        <fullName evidence="14">Mvp-type potassium channel superfamily protein</fullName>
    </submittedName>
</protein>
<dbReference type="eggNOG" id="arCOG01964">
    <property type="taxonomic scope" value="Archaea"/>
</dbReference>
<dbReference type="OrthoDB" id="56871at2157"/>
<dbReference type="Gene3D" id="1.20.120.350">
    <property type="entry name" value="Voltage-gated potassium channels. Chain C"/>
    <property type="match status" value="1"/>
</dbReference>
<dbReference type="AlphaFoldDB" id="M0QTA6"/>